<name>A0ABW4YFX9_9BACL</name>
<accession>A0ABW4YFX9</accession>
<proteinExistence type="predicted"/>
<evidence type="ECO:0000313" key="2">
    <source>
        <dbReference type="EMBL" id="MFD2114495.1"/>
    </source>
</evidence>
<gene>
    <name evidence="2" type="ORF">ACFSJH_01830</name>
</gene>
<reference evidence="3" key="1">
    <citation type="journal article" date="2019" name="Int. J. Syst. Evol. Microbiol.">
        <title>The Global Catalogue of Microorganisms (GCM) 10K type strain sequencing project: providing services to taxonomists for standard genome sequencing and annotation.</title>
        <authorList>
            <consortium name="The Broad Institute Genomics Platform"/>
            <consortium name="The Broad Institute Genome Sequencing Center for Infectious Disease"/>
            <person name="Wu L."/>
            <person name="Ma J."/>
        </authorList>
    </citation>
    <scope>NUCLEOTIDE SEQUENCE [LARGE SCALE GENOMIC DNA]</scope>
    <source>
        <strain evidence="3">GH52</strain>
    </source>
</reference>
<evidence type="ECO:0000313" key="3">
    <source>
        <dbReference type="Proteomes" id="UP001597362"/>
    </source>
</evidence>
<evidence type="ECO:0000256" key="1">
    <source>
        <dbReference type="SAM" id="Coils"/>
    </source>
</evidence>
<sequence length="129" mass="15266">MQRTERMIELLQASKQITDHMERNDQAANQLMELNQLLQHLVAEMNDDHYDEKYLLERIRQAKTIVANMENTAENNYLMETSGDIDKFESLSIEEQAENNDAYHEKIDYLSLKKVNENMDKIMTMIESH</sequence>
<organism evidence="2 3">
    <name type="scientific">Paenibacillus yanchengensis</name>
    <dbReference type="NCBI Taxonomy" id="2035833"/>
    <lineage>
        <taxon>Bacteria</taxon>
        <taxon>Bacillati</taxon>
        <taxon>Bacillota</taxon>
        <taxon>Bacilli</taxon>
        <taxon>Bacillales</taxon>
        <taxon>Paenibacillaceae</taxon>
        <taxon>Paenibacillus</taxon>
    </lineage>
</organism>
<comment type="caution">
    <text evidence="2">The sequence shown here is derived from an EMBL/GenBank/DDBJ whole genome shotgun (WGS) entry which is preliminary data.</text>
</comment>
<dbReference type="EMBL" id="JBHUHO010000005">
    <property type="protein sequence ID" value="MFD2114495.1"/>
    <property type="molecule type" value="Genomic_DNA"/>
</dbReference>
<protein>
    <submittedName>
        <fullName evidence="2">Uncharacterized protein</fullName>
    </submittedName>
</protein>
<dbReference type="RefSeq" id="WP_377769483.1">
    <property type="nucleotide sequence ID" value="NZ_JBHUHO010000005.1"/>
</dbReference>
<feature type="coiled-coil region" evidence="1">
    <location>
        <begin position="10"/>
        <end position="44"/>
    </location>
</feature>
<dbReference type="Proteomes" id="UP001597362">
    <property type="component" value="Unassembled WGS sequence"/>
</dbReference>
<keyword evidence="1" id="KW-0175">Coiled coil</keyword>
<keyword evidence="3" id="KW-1185">Reference proteome</keyword>